<protein>
    <submittedName>
        <fullName evidence="1">Uncharacterized protein</fullName>
    </submittedName>
</protein>
<evidence type="ECO:0000313" key="2">
    <source>
        <dbReference type="Proteomes" id="UP000688947"/>
    </source>
</evidence>
<name>A0A8T1U0S3_9STRA</name>
<dbReference type="Proteomes" id="UP000688947">
    <property type="component" value="Unassembled WGS sequence"/>
</dbReference>
<reference evidence="1" key="1">
    <citation type="submission" date="2021-01" db="EMBL/GenBank/DDBJ databases">
        <title>Phytophthora aleatoria, a newly-described species from Pinus radiata is distinct from Phytophthora cactorum isolates based on comparative genomics.</title>
        <authorList>
            <person name="Mcdougal R."/>
            <person name="Panda P."/>
            <person name="Williams N."/>
            <person name="Studholme D.J."/>
        </authorList>
    </citation>
    <scope>NUCLEOTIDE SEQUENCE</scope>
    <source>
        <strain evidence="1">NZFS 3830</strain>
    </source>
</reference>
<dbReference type="EMBL" id="JAENGZ010000890">
    <property type="protein sequence ID" value="KAG6952761.1"/>
    <property type="molecule type" value="Genomic_DNA"/>
</dbReference>
<sequence>MGMTTGETKRQFHWYLEEYTGSPPKRNSLVHSYNWACSETVSMVANFLEKRALS</sequence>
<gene>
    <name evidence="1" type="ORF">JG687_00012811</name>
</gene>
<comment type="caution">
    <text evidence="1">The sequence shown here is derived from an EMBL/GenBank/DDBJ whole genome shotgun (WGS) entry which is preliminary data.</text>
</comment>
<accession>A0A8T1U0S3</accession>
<dbReference type="AlphaFoldDB" id="A0A8T1U0S3"/>
<evidence type="ECO:0000313" key="1">
    <source>
        <dbReference type="EMBL" id="KAG6952761.1"/>
    </source>
</evidence>
<organism evidence="1 2">
    <name type="scientific">Phytophthora cactorum</name>
    <dbReference type="NCBI Taxonomy" id="29920"/>
    <lineage>
        <taxon>Eukaryota</taxon>
        <taxon>Sar</taxon>
        <taxon>Stramenopiles</taxon>
        <taxon>Oomycota</taxon>
        <taxon>Peronosporomycetes</taxon>
        <taxon>Peronosporales</taxon>
        <taxon>Peronosporaceae</taxon>
        <taxon>Phytophthora</taxon>
    </lineage>
</organism>
<proteinExistence type="predicted"/>